<keyword evidence="12" id="KW-1185">Reference proteome</keyword>
<evidence type="ECO:0000256" key="9">
    <source>
        <dbReference type="ARBA" id="ARBA00023136"/>
    </source>
</evidence>
<dbReference type="GO" id="GO:0009675">
    <property type="term" value="F:high-affinity sulfate:proton symporter activity"/>
    <property type="evidence" value="ECO:0007669"/>
    <property type="project" value="TreeGrafter"/>
</dbReference>
<evidence type="ECO:0000256" key="7">
    <source>
        <dbReference type="ARBA" id="ARBA00022989"/>
    </source>
</evidence>
<evidence type="ECO:0000256" key="2">
    <source>
        <dbReference type="ARBA" id="ARBA00022448"/>
    </source>
</evidence>
<dbReference type="EMBL" id="JAVMIP010000005">
    <property type="protein sequence ID" value="MDS3860618.1"/>
    <property type="molecule type" value="Genomic_DNA"/>
</dbReference>
<evidence type="ECO:0000256" key="1">
    <source>
        <dbReference type="ARBA" id="ARBA00004141"/>
    </source>
</evidence>
<dbReference type="InterPro" id="IPR059112">
    <property type="entry name" value="CysZ/EI24"/>
</dbReference>
<dbReference type="PANTHER" id="PTHR37468:SF1">
    <property type="entry name" value="SULFATE TRANSPORTER CYSZ"/>
    <property type="match status" value="1"/>
</dbReference>
<dbReference type="GO" id="GO:0000103">
    <property type="term" value="P:sulfate assimilation"/>
    <property type="evidence" value="ECO:0007669"/>
    <property type="project" value="TreeGrafter"/>
</dbReference>
<keyword evidence="3" id="KW-1003">Cell membrane</keyword>
<accession>A0AAE4FRW3</accession>
<feature type="transmembrane region" description="Helical" evidence="10">
    <location>
        <begin position="30"/>
        <end position="57"/>
    </location>
</feature>
<sequence>MGGLLKVPGRMWAGFTAVFRGLGFIARHRLWGYLVLPAGLSFALGLGLLGGSIWLVRHGLAPLAVGLNPAWLTVYDVLTQIIAVLVALFLTLIGYQALLPLLVIPFLGPLLNQTEIILTGEAVEVGWQRDMKNALVGIWFALRDTGLQLLCLGFSLFLGPGQPLFMVVINSYFLGRGSFDYLLEKHNSTLRQRQQQTRQLWPEIQGLGLAQVVGLLLPIVGILLVPASGLVGAALLFYQAQLPFSPKIPELNAPQRT</sequence>
<evidence type="ECO:0000313" key="11">
    <source>
        <dbReference type="EMBL" id="MDS3860618.1"/>
    </source>
</evidence>
<keyword evidence="7 10" id="KW-1133">Transmembrane helix</keyword>
<feature type="transmembrane region" description="Helical" evidence="10">
    <location>
        <begin position="77"/>
        <end position="104"/>
    </location>
</feature>
<evidence type="ECO:0000256" key="3">
    <source>
        <dbReference type="ARBA" id="ARBA00022475"/>
    </source>
</evidence>
<name>A0AAE4FRW3_9CYAN</name>
<keyword evidence="5" id="KW-0028">Amino-acid biosynthesis</keyword>
<proteinExistence type="predicted"/>
<keyword evidence="2" id="KW-0813">Transport</keyword>
<dbReference type="Pfam" id="PF07264">
    <property type="entry name" value="EI24"/>
    <property type="match status" value="1"/>
</dbReference>
<evidence type="ECO:0000256" key="6">
    <source>
        <dbReference type="ARBA" id="ARBA00022692"/>
    </source>
</evidence>
<evidence type="ECO:0000313" key="12">
    <source>
        <dbReference type="Proteomes" id="UP001268256"/>
    </source>
</evidence>
<evidence type="ECO:0000256" key="5">
    <source>
        <dbReference type="ARBA" id="ARBA00022605"/>
    </source>
</evidence>
<gene>
    <name evidence="11" type="ORF">RIF25_07315</name>
</gene>
<feature type="transmembrane region" description="Helical" evidence="10">
    <location>
        <begin position="215"/>
        <end position="238"/>
    </location>
</feature>
<dbReference type="InterPro" id="IPR050480">
    <property type="entry name" value="CysZ-like"/>
</dbReference>
<evidence type="ECO:0000256" key="8">
    <source>
        <dbReference type="ARBA" id="ARBA00023032"/>
    </source>
</evidence>
<dbReference type="GO" id="GO:0019344">
    <property type="term" value="P:cysteine biosynthetic process"/>
    <property type="evidence" value="ECO:0007669"/>
    <property type="project" value="TreeGrafter"/>
</dbReference>
<feature type="transmembrane region" description="Helical" evidence="10">
    <location>
        <begin position="149"/>
        <end position="173"/>
    </location>
</feature>
<reference evidence="12" key="1">
    <citation type="submission" date="2023-07" db="EMBL/GenBank/DDBJ databases">
        <authorList>
            <person name="Luz R."/>
            <person name="Cordeiro R."/>
            <person name="Fonseca A."/>
            <person name="Goncalves V."/>
        </authorList>
    </citation>
    <scope>NUCLEOTIDE SEQUENCE [LARGE SCALE GENOMIC DNA]</scope>
    <source>
        <strain evidence="12">BACA0444</strain>
    </source>
</reference>
<keyword evidence="8" id="KW-0764">Sulfate transport</keyword>
<dbReference type="PANTHER" id="PTHR37468">
    <property type="entry name" value="SULFATE TRANSPORTER CYSZ"/>
    <property type="match status" value="1"/>
</dbReference>
<comment type="subcellular location">
    <subcellularLocation>
        <location evidence="1">Membrane</location>
        <topology evidence="1">Multi-pass membrane protein</topology>
    </subcellularLocation>
</comment>
<dbReference type="GO" id="GO:0005886">
    <property type="term" value="C:plasma membrane"/>
    <property type="evidence" value="ECO:0007669"/>
    <property type="project" value="TreeGrafter"/>
</dbReference>
<keyword evidence="6 10" id="KW-0812">Transmembrane</keyword>
<evidence type="ECO:0000256" key="10">
    <source>
        <dbReference type="SAM" id="Phobius"/>
    </source>
</evidence>
<keyword evidence="9 10" id="KW-0472">Membrane</keyword>
<dbReference type="RefSeq" id="WP_322877888.1">
    <property type="nucleotide sequence ID" value="NZ_JAVMIP010000005.1"/>
</dbReference>
<dbReference type="AlphaFoldDB" id="A0AAE4FRW3"/>
<dbReference type="Proteomes" id="UP001268256">
    <property type="component" value="Unassembled WGS sequence"/>
</dbReference>
<comment type="caution">
    <text evidence="11">The sequence shown here is derived from an EMBL/GenBank/DDBJ whole genome shotgun (WGS) entry which is preliminary data.</text>
</comment>
<evidence type="ECO:0000256" key="4">
    <source>
        <dbReference type="ARBA" id="ARBA00022519"/>
    </source>
</evidence>
<keyword evidence="4" id="KW-0997">Cell inner membrane</keyword>
<protein>
    <submittedName>
        <fullName evidence="11">EI24 domain-containing protein</fullName>
    </submittedName>
</protein>
<organism evidence="11 12">
    <name type="scientific">Pseudocalidococcus azoricus BACA0444</name>
    <dbReference type="NCBI Taxonomy" id="2918990"/>
    <lineage>
        <taxon>Bacteria</taxon>
        <taxon>Bacillati</taxon>
        <taxon>Cyanobacteriota</taxon>
        <taxon>Cyanophyceae</taxon>
        <taxon>Acaryochloridales</taxon>
        <taxon>Thermosynechococcaceae</taxon>
        <taxon>Pseudocalidococcus</taxon>
        <taxon>Pseudocalidococcus azoricus</taxon>
    </lineage>
</organism>